<dbReference type="GO" id="GO:0045087">
    <property type="term" value="P:innate immune response"/>
    <property type="evidence" value="ECO:0007669"/>
    <property type="project" value="UniProtKB-KW"/>
</dbReference>
<evidence type="ECO:0000256" key="5">
    <source>
        <dbReference type="ARBA" id="ARBA00023198"/>
    </source>
</evidence>
<gene>
    <name evidence="10" type="primary">LOC115044439</name>
</gene>
<dbReference type="Ensembl" id="ENSENLT00000007775.1">
    <property type="protein sequence ID" value="ENSENLP00000007455.1"/>
    <property type="gene ID" value="ENSENLG00000003594.1"/>
</dbReference>
<evidence type="ECO:0000256" key="7">
    <source>
        <dbReference type="SAM" id="MobiDB-lite"/>
    </source>
</evidence>
<keyword evidence="4" id="KW-0391">Immunity</keyword>
<protein>
    <submittedName>
        <fullName evidence="10">Apoptosis-associated speck-like protein containing a CARD</fullName>
    </submittedName>
</protein>
<dbReference type="PANTHER" id="PTHR46985:SF2">
    <property type="entry name" value="APOPTOSIS-ASSOCIATED SPECK-LIKE PROTEIN CONTAINING A CARD"/>
    <property type="match status" value="1"/>
</dbReference>
<keyword evidence="3" id="KW-0399">Innate immunity</keyword>
<name>A0A665TBD7_ECHNA</name>
<dbReference type="FunCoup" id="A0A665TBD7">
    <property type="interactions" value="1183"/>
</dbReference>
<dbReference type="GeneID" id="115044439"/>
<dbReference type="SMART" id="SM01289">
    <property type="entry name" value="PYRIN"/>
    <property type="match status" value="1"/>
</dbReference>
<dbReference type="InParanoid" id="A0A665TBD7"/>
<dbReference type="RefSeq" id="XP_029359290.1">
    <property type="nucleotide sequence ID" value="XM_029503430.1"/>
</dbReference>
<dbReference type="PROSITE" id="PS50209">
    <property type="entry name" value="CARD"/>
    <property type="match status" value="1"/>
</dbReference>
<evidence type="ECO:0000313" key="11">
    <source>
        <dbReference type="Proteomes" id="UP000472264"/>
    </source>
</evidence>
<accession>A0A665TBD7</accession>
<keyword evidence="2" id="KW-0963">Cytoplasm</keyword>
<dbReference type="GO" id="GO:0061702">
    <property type="term" value="C:canonical inflammasome complex"/>
    <property type="evidence" value="ECO:0007669"/>
    <property type="project" value="UniProtKB-SubCell"/>
</dbReference>
<dbReference type="GO" id="GO:0042981">
    <property type="term" value="P:regulation of apoptotic process"/>
    <property type="evidence" value="ECO:0007669"/>
    <property type="project" value="InterPro"/>
</dbReference>
<dbReference type="InterPro" id="IPR033516">
    <property type="entry name" value="CARD8/ASC/NALP1_CARD"/>
</dbReference>
<dbReference type="Pfam" id="PF00619">
    <property type="entry name" value="CARD"/>
    <property type="match status" value="1"/>
</dbReference>
<keyword evidence="5" id="KW-0395">Inflammatory response</keyword>
<keyword evidence="6" id="KW-1271">Inflammasome</keyword>
<comment type="subcellular location">
    <subcellularLocation>
        <location evidence="1">Inflammasome</location>
    </subcellularLocation>
</comment>
<evidence type="ECO:0000259" key="8">
    <source>
        <dbReference type="PROSITE" id="PS50209"/>
    </source>
</evidence>
<dbReference type="Gene3D" id="1.10.533.10">
    <property type="entry name" value="Death Domain, Fas"/>
    <property type="match status" value="2"/>
</dbReference>
<reference evidence="10" key="3">
    <citation type="submission" date="2025-09" db="UniProtKB">
        <authorList>
            <consortium name="Ensembl"/>
        </authorList>
    </citation>
    <scope>IDENTIFICATION</scope>
</reference>
<dbReference type="InterPro" id="IPR004020">
    <property type="entry name" value="DAPIN"/>
</dbReference>
<dbReference type="AlphaFoldDB" id="A0A665TBD7"/>
<keyword evidence="11" id="KW-1185">Reference proteome</keyword>
<evidence type="ECO:0000256" key="2">
    <source>
        <dbReference type="ARBA" id="ARBA00022490"/>
    </source>
</evidence>
<dbReference type="InterPro" id="IPR051249">
    <property type="entry name" value="NLRP_Inflammasome"/>
</dbReference>
<dbReference type="PANTHER" id="PTHR46985">
    <property type="entry name" value="NACHT, LRR AND PYD DOMAINS-CONTAINING PROTEIN 1"/>
    <property type="match status" value="1"/>
</dbReference>
<proteinExistence type="predicted"/>
<reference evidence="10" key="2">
    <citation type="submission" date="2025-08" db="UniProtKB">
        <authorList>
            <consortium name="Ensembl"/>
        </authorList>
    </citation>
    <scope>IDENTIFICATION</scope>
</reference>
<dbReference type="InterPro" id="IPR001315">
    <property type="entry name" value="CARD"/>
</dbReference>
<dbReference type="PROSITE" id="PS50824">
    <property type="entry name" value="DAPIN"/>
    <property type="match status" value="1"/>
</dbReference>
<dbReference type="CDD" id="cd08330">
    <property type="entry name" value="CARD_ASC_NALP1"/>
    <property type="match status" value="1"/>
</dbReference>
<dbReference type="GO" id="GO:0006954">
    <property type="term" value="P:inflammatory response"/>
    <property type="evidence" value="ECO:0007669"/>
    <property type="project" value="UniProtKB-KW"/>
</dbReference>
<dbReference type="Pfam" id="PF02758">
    <property type="entry name" value="PYRIN"/>
    <property type="match status" value="1"/>
</dbReference>
<sequence length="200" mass="22122">MAPKTTKAAIKDSLANLSQDKFAEFVEQLLDRRTPPKVRRSEVEGKSRLAVTNLLVSTFTESKAPQVVQEILRDIGCSDEADELAAETGGTTSQPGSCNNAGPSSGAAAGNQPAAEEHFVDKHELELINRVSNVNPILDGLLKQQVIDREKYMAIRKMITSCDQIRAVYVSLQSGVKCKDIFYELVKKHEKFLFEELEKL</sequence>
<dbReference type="SUPFAM" id="SSF47986">
    <property type="entry name" value="DEATH domain"/>
    <property type="match status" value="2"/>
</dbReference>
<reference evidence="10" key="1">
    <citation type="submission" date="2021-04" db="EMBL/GenBank/DDBJ databases">
        <authorList>
            <consortium name="Wellcome Sanger Institute Data Sharing"/>
        </authorList>
    </citation>
    <scope>NUCLEOTIDE SEQUENCE [LARGE SCALE GENOMIC DNA]</scope>
</reference>
<evidence type="ECO:0000256" key="4">
    <source>
        <dbReference type="ARBA" id="ARBA00022859"/>
    </source>
</evidence>
<feature type="compositionally biased region" description="Low complexity" evidence="7">
    <location>
        <begin position="95"/>
        <end position="114"/>
    </location>
</feature>
<evidence type="ECO:0000256" key="6">
    <source>
        <dbReference type="ARBA" id="ARBA00023233"/>
    </source>
</evidence>
<feature type="region of interest" description="Disordered" evidence="7">
    <location>
        <begin position="83"/>
        <end position="115"/>
    </location>
</feature>
<feature type="domain" description="CARD" evidence="8">
    <location>
        <begin position="112"/>
        <end position="200"/>
    </location>
</feature>
<dbReference type="InterPro" id="IPR011029">
    <property type="entry name" value="DEATH-like_dom_sf"/>
</dbReference>
<organism evidence="10 11">
    <name type="scientific">Echeneis naucrates</name>
    <name type="common">Live sharksucker</name>
    <dbReference type="NCBI Taxonomy" id="173247"/>
    <lineage>
        <taxon>Eukaryota</taxon>
        <taxon>Metazoa</taxon>
        <taxon>Chordata</taxon>
        <taxon>Craniata</taxon>
        <taxon>Vertebrata</taxon>
        <taxon>Euteleostomi</taxon>
        <taxon>Actinopterygii</taxon>
        <taxon>Neopterygii</taxon>
        <taxon>Teleostei</taxon>
        <taxon>Neoteleostei</taxon>
        <taxon>Acanthomorphata</taxon>
        <taxon>Carangaria</taxon>
        <taxon>Carangiformes</taxon>
        <taxon>Echeneidae</taxon>
        <taxon>Echeneis</taxon>
    </lineage>
</organism>
<feature type="domain" description="Pyrin" evidence="9">
    <location>
        <begin position="1"/>
        <end position="90"/>
    </location>
</feature>
<evidence type="ECO:0000313" key="10">
    <source>
        <dbReference type="Ensembl" id="ENSENLP00000007455.1"/>
    </source>
</evidence>
<evidence type="ECO:0000256" key="1">
    <source>
        <dbReference type="ARBA" id="ARBA00004110"/>
    </source>
</evidence>
<dbReference type="Proteomes" id="UP000472264">
    <property type="component" value="Chromosome 6"/>
</dbReference>
<evidence type="ECO:0000259" key="9">
    <source>
        <dbReference type="PROSITE" id="PS50824"/>
    </source>
</evidence>
<dbReference type="OMA" id="CKPQAER"/>
<evidence type="ECO:0000256" key="3">
    <source>
        <dbReference type="ARBA" id="ARBA00022588"/>
    </source>
</evidence>